<accession>A0A1N6WR57</accession>
<dbReference type="GO" id="GO:0003700">
    <property type="term" value="F:DNA-binding transcription factor activity"/>
    <property type="evidence" value="ECO:0007669"/>
    <property type="project" value="InterPro"/>
</dbReference>
<dbReference type="CDD" id="cd07377">
    <property type="entry name" value="WHTH_GntR"/>
    <property type="match status" value="1"/>
</dbReference>
<keyword evidence="6" id="KW-1185">Reference proteome</keyword>
<dbReference type="PANTHER" id="PTHR43537">
    <property type="entry name" value="TRANSCRIPTIONAL REGULATOR, GNTR FAMILY"/>
    <property type="match status" value="1"/>
</dbReference>
<dbReference type="AlphaFoldDB" id="A0A1N6WR57"/>
<dbReference type="STRING" id="34027.SAMN05421829_10844"/>
<dbReference type="InterPro" id="IPR000524">
    <property type="entry name" value="Tscrpt_reg_HTH_GntR"/>
</dbReference>
<evidence type="ECO:0000313" key="5">
    <source>
        <dbReference type="EMBL" id="SIQ92560.1"/>
    </source>
</evidence>
<dbReference type="OrthoDB" id="5296437at2"/>
<dbReference type="InterPro" id="IPR008920">
    <property type="entry name" value="TF_FadR/GntR_C"/>
</dbReference>
<dbReference type="SUPFAM" id="SSF48008">
    <property type="entry name" value="GntR ligand-binding domain-like"/>
    <property type="match status" value="1"/>
</dbReference>
<protein>
    <submittedName>
        <fullName evidence="5">Transcriptional regulator, GntR family</fullName>
    </submittedName>
</protein>
<dbReference type="SUPFAM" id="SSF46785">
    <property type="entry name" value="Winged helix' DNA-binding domain"/>
    <property type="match status" value="1"/>
</dbReference>
<dbReference type="Pfam" id="PF00392">
    <property type="entry name" value="GntR"/>
    <property type="match status" value="1"/>
</dbReference>
<gene>
    <name evidence="5" type="ORF">SAMN05421829_10844</name>
</gene>
<feature type="domain" description="HTH gntR-type" evidence="4">
    <location>
        <begin position="11"/>
        <end position="79"/>
    </location>
</feature>
<dbReference type="EMBL" id="FTMD01000008">
    <property type="protein sequence ID" value="SIQ92560.1"/>
    <property type="molecule type" value="Genomic_DNA"/>
</dbReference>
<dbReference type="PRINTS" id="PR00035">
    <property type="entry name" value="HTHGNTR"/>
</dbReference>
<evidence type="ECO:0000256" key="3">
    <source>
        <dbReference type="ARBA" id="ARBA00023163"/>
    </source>
</evidence>
<dbReference type="PROSITE" id="PS50949">
    <property type="entry name" value="HTH_GNTR"/>
    <property type="match status" value="1"/>
</dbReference>
<proteinExistence type="predicted"/>
<evidence type="ECO:0000256" key="2">
    <source>
        <dbReference type="ARBA" id="ARBA00023125"/>
    </source>
</evidence>
<evidence type="ECO:0000256" key="1">
    <source>
        <dbReference type="ARBA" id="ARBA00023015"/>
    </source>
</evidence>
<dbReference type="InterPro" id="IPR011711">
    <property type="entry name" value="GntR_C"/>
</dbReference>
<dbReference type="PANTHER" id="PTHR43537:SF5">
    <property type="entry name" value="UXU OPERON TRANSCRIPTIONAL REGULATOR"/>
    <property type="match status" value="1"/>
</dbReference>
<dbReference type="RefSeq" id="WP_076602550.1">
    <property type="nucleotide sequence ID" value="NZ_FTMD01000008.1"/>
</dbReference>
<evidence type="ECO:0000313" key="6">
    <source>
        <dbReference type="Proteomes" id="UP000186819"/>
    </source>
</evidence>
<dbReference type="Proteomes" id="UP000186819">
    <property type="component" value="Unassembled WGS sequence"/>
</dbReference>
<dbReference type="GO" id="GO:0003677">
    <property type="term" value="F:DNA binding"/>
    <property type="evidence" value="ECO:0007669"/>
    <property type="project" value="UniProtKB-KW"/>
</dbReference>
<dbReference type="SMART" id="SM00895">
    <property type="entry name" value="FCD"/>
    <property type="match status" value="1"/>
</dbReference>
<organism evidence="5 6">
    <name type="scientific">Aromatoleum tolulyticum</name>
    <dbReference type="NCBI Taxonomy" id="34027"/>
    <lineage>
        <taxon>Bacteria</taxon>
        <taxon>Pseudomonadati</taxon>
        <taxon>Pseudomonadota</taxon>
        <taxon>Betaproteobacteria</taxon>
        <taxon>Rhodocyclales</taxon>
        <taxon>Rhodocyclaceae</taxon>
        <taxon>Aromatoleum</taxon>
    </lineage>
</organism>
<dbReference type="Pfam" id="PF07729">
    <property type="entry name" value="FCD"/>
    <property type="match status" value="1"/>
</dbReference>
<reference evidence="6" key="1">
    <citation type="submission" date="2017-01" db="EMBL/GenBank/DDBJ databases">
        <authorList>
            <person name="Varghese N."/>
            <person name="Submissions S."/>
        </authorList>
    </citation>
    <scope>NUCLEOTIDE SEQUENCE [LARGE SCALE GENOMIC DNA]</scope>
    <source>
        <strain evidence="6">ATCC 51758</strain>
    </source>
</reference>
<dbReference type="Gene3D" id="1.20.120.530">
    <property type="entry name" value="GntR ligand-binding domain-like"/>
    <property type="match status" value="1"/>
</dbReference>
<evidence type="ECO:0000259" key="4">
    <source>
        <dbReference type="PROSITE" id="PS50949"/>
    </source>
</evidence>
<dbReference type="InterPro" id="IPR036390">
    <property type="entry name" value="WH_DNA-bd_sf"/>
</dbReference>
<dbReference type="InterPro" id="IPR036388">
    <property type="entry name" value="WH-like_DNA-bd_sf"/>
</dbReference>
<dbReference type="SMART" id="SM00345">
    <property type="entry name" value="HTH_GNTR"/>
    <property type="match status" value="1"/>
</dbReference>
<sequence length="273" mass="29565">MVASEGSRRGPRLSVVVAGQLEAWISEQGLKAGALLPTEKVLCERFGVSRAVIREAISRLKADGCVMTRQGSGAYVAARPGQGTFRLLRRDGNGEGAADNSVSDREISDIFELRYLVEAGAAELAALRRSPQELERMRGALERMAAALETGTDAHTDDDAFHVAVAAATHNPQIERFQAFMGQQFSDSRVPTWNEAGHRSGRARDSQAEHVRIFEAIAAGDAAAARAAATEHLAGAVLRLGLDERRWGALLEMKRERAVDARNEELHGVEEGR</sequence>
<keyword evidence="3" id="KW-0804">Transcription</keyword>
<dbReference type="Gene3D" id="1.10.10.10">
    <property type="entry name" value="Winged helix-like DNA-binding domain superfamily/Winged helix DNA-binding domain"/>
    <property type="match status" value="1"/>
</dbReference>
<name>A0A1N6WR57_9RHOO</name>
<keyword evidence="2" id="KW-0238">DNA-binding</keyword>
<keyword evidence="1" id="KW-0805">Transcription regulation</keyword>